<dbReference type="EMBL" id="CALNXI010002455">
    <property type="protein sequence ID" value="CAH3187871.1"/>
    <property type="molecule type" value="Genomic_DNA"/>
</dbReference>
<sequence>ICKFLEKRGLKDKEVRGFRDEMVSLASSLKNCYSFVTTQFTRQTLKKLGVLRRGDLISLQGFVKQKLKGENRDKKKRKLLDLLKGKGKPTKRKTEDETGTVSG</sequence>
<accession>A0ABN8SAX8</accession>
<name>A0ABN8SAX8_9CNID</name>
<protein>
    <submittedName>
        <fullName evidence="2">Uncharacterized protein</fullName>
    </submittedName>
</protein>
<reference evidence="2 3" key="1">
    <citation type="submission" date="2022-05" db="EMBL/GenBank/DDBJ databases">
        <authorList>
            <consortium name="Genoscope - CEA"/>
            <person name="William W."/>
        </authorList>
    </citation>
    <scope>NUCLEOTIDE SEQUENCE [LARGE SCALE GENOMIC DNA]</scope>
</reference>
<gene>
    <name evidence="2" type="ORF">PEVE_00017983</name>
</gene>
<evidence type="ECO:0000313" key="2">
    <source>
        <dbReference type="EMBL" id="CAH3187871.1"/>
    </source>
</evidence>
<organism evidence="2 3">
    <name type="scientific">Porites evermanni</name>
    <dbReference type="NCBI Taxonomy" id="104178"/>
    <lineage>
        <taxon>Eukaryota</taxon>
        <taxon>Metazoa</taxon>
        <taxon>Cnidaria</taxon>
        <taxon>Anthozoa</taxon>
        <taxon>Hexacorallia</taxon>
        <taxon>Scleractinia</taxon>
        <taxon>Fungiina</taxon>
        <taxon>Poritidae</taxon>
        <taxon>Porites</taxon>
    </lineage>
</organism>
<comment type="caution">
    <text evidence="2">The sequence shown here is derived from an EMBL/GenBank/DDBJ whole genome shotgun (WGS) entry which is preliminary data.</text>
</comment>
<dbReference type="Proteomes" id="UP001159427">
    <property type="component" value="Unassembled WGS sequence"/>
</dbReference>
<feature type="region of interest" description="Disordered" evidence="1">
    <location>
        <begin position="78"/>
        <end position="103"/>
    </location>
</feature>
<evidence type="ECO:0000256" key="1">
    <source>
        <dbReference type="SAM" id="MobiDB-lite"/>
    </source>
</evidence>
<evidence type="ECO:0000313" key="3">
    <source>
        <dbReference type="Proteomes" id="UP001159427"/>
    </source>
</evidence>
<keyword evidence="3" id="KW-1185">Reference proteome</keyword>
<proteinExistence type="predicted"/>
<feature type="non-terminal residue" evidence="2">
    <location>
        <position position="1"/>
    </location>
</feature>